<reference evidence="2" key="1">
    <citation type="submission" date="2016-10" db="EMBL/GenBank/DDBJ databases">
        <authorList>
            <person name="Varghese N."/>
            <person name="Submissions S."/>
        </authorList>
    </citation>
    <scope>NUCLEOTIDE SEQUENCE [LARGE SCALE GENOMIC DNA]</scope>
    <source>
        <strain evidence="2">UNC267MFSha1.1M11</strain>
    </source>
</reference>
<dbReference type="EMBL" id="FMUB01000003">
    <property type="protein sequence ID" value="SCX11145.1"/>
    <property type="molecule type" value="Genomic_DNA"/>
</dbReference>
<dbReference type="STRING" id="1502745.SAMN02799620_01518"/>
<evidence type="ECO:0000313" key="1">
    <source>
        <dbReference type="EMBL" id="SCX11145.1"/>
    </source>
</evidence>
<dbReference type="NCBIfam" id="TIGR04267">
    <property type="entry name" value="mod_HExxH"/>
    <property type="match status" value="1"/>
</dbReference>
<accession>A0A1G4VU34</accession>
<dbReference type="InterPro" id="IPR026337">
    <property type="entry name" value="AKG_HExxH"/>
</dbReference>
<protein>
    <submittedName>
        <fullName evidence="1">HEXXH motif-containing protein</fullName>
    </submittedName>
</protein>
<sequence>MQPDLETRLRGTVADDSMLTEYRRELTRWFKIAGMTAISRQLVSHGDGQAIRSMLTEIHTHHGQLTNPMFEYASQVMRDAVTEERSVPDGFGNMIAAAAHPVPAGIVRIAPPEHHGTYKMILDQVIARQDDIETASIPSTLMSDTRAEENIRRCTEIINRHVPRDLVDLPSFANTIVAFDHPEVSGTSVSGATGLVFVRPEPRIVDTIDHIIHEWSHNKFELILHSYQLWTDDTRLHRSPIRDAPRPLYGVFHAIYVLLVVSDAMVHLMELDELRDGATHKVDSFLAECDASLRSLETEPSLTDDGRLFIDICLDWITTIAKDHAAS</sequence>
<gene>
    <name evidence="1" type="ORF">SAMN02799620_01518</name>
</gene>
<dbReference type="Proteomes" id="UP000199707">
    <property type="component" value="Unassembled WGS sequence"/>
</dbReference>
<dbReference type="AlphaFoldDB" id="A0A1G4VU34"/>
<name>A0A1G4VU34_9MYCO</name>
<evidence type="ECO:0000313" key="2">
    <source>
        <dbReference type="Proteomes" id="UP000199707"/>
    </source>
</evidence>
<proteinExistence type="predicted"/>
<organism evidence="1 2">
    <name type="scientific">Mycolicibacterium fluoranthenivorans</name>
    <dbReference type="NCBI Taxonomy" id="258505"/>
    <lineage>
        <taxon>Bacteria</taxon>
        <taxon>Bacillati</taxon>
        <taxon>Actinomycetota</taxon>
        <taxon>Actinomycetes</taxon>
        <taxon>Mycobacteriales</taxon>
        <taxon>Mycobacteriaceae</taxon>
        <taxon>Mycolicibacterium</taxon>
    </lineage>
</organism>